<dbReference type="PANTHER" id="PTHR24012">
    <property type="entry name" value="RNA BINDING PROTEIN"/>
    <property type="match status" value="1"/>
</dbReference>
<proteinExistence type="predicted"/>
<name>A0A817AZB2_9BILA</name>
<dbReference type="InterPro" id="IPR002343">
    <property type="entry name" value="Hud_Sxl_RNA"/>
</dbReference>
<dbReference type="GO" id="GO:1990904">
    <property type="term" value="C:ribonucleoprotein complex"/>
    <property type="evidence" value="ECO:0007669"/>
    <property type="project" value="InterPro"/>
</dbReference>
<dbReference type="EMBL" id="CAJNRE010021965">
    <property type="protein sequence ID" value="CAF2266106.1"/>
    <property type="molecule type" value="Genomic_DNA"/>
</dbReference>
<dbReference type="InterPro" id="IPR012677">
    <property type="entry name" value="Nucleotide-bd_a/b_plait_sf"/>
</dbReference>
<comment type="caution">
    <text evidence="10">The sequence shown here is derived from an EMBL/GenBank/DDBJ whole genome shotgun (WGS) entry which is preliminary data.</text>
</comment>
<dbReference type="Proteomes" id="UP000663887">
    <property type="component" value="Unassembled WGS sequence"/>
</dbReference>
<feature type="compositionally biased region" description="Low complexity" evidence="4">
    <location>
        <begin position="397"/>
        <end position="410"/>
    </location>
</feature>
<evidence type="ECO:0000313" key="6">
    <source>
        <dbReference type="EMBL" id="CAF1296242.1"/>
    </source>
</evidence>
<dbReference type="Proteomes" id="UP000663855">
    <property type="component" value="Unassembled WGS sequence"/>
</dbReference>
<dbReference type="EMBL" id="CAJNRG010003392">
    <property type="protein sequence ID" value="CAF2057129.1"/>
    <property type="molecule type" value="Genomic_DNA"/>
</dbReference>
<dbReference type="InterPro" id="IPR035979">
    <property type="entry name" value="RBD_domain_sf"/>
</dbReference>
<protein>
    <recommendedName>
        <fullName evidence="5">RRM domain-containing protein</fullName>
    </recommendedName>
</protein>
<dbReference type="PRINTS" id="PR00961">
    <property type="entry name" value="HUDSXLRNA"/>
</dbReference>
<evidence type="ECO:0000313" key="8">
    <source>
        <dbReference type="EMBL" id="CAF2057129.1"/>
    </source>
</evidence>
<keyword evidence="1" id="KW-0677">Repeat</keyword>
<feature type="compositionally biased region" description="Polar residues" evidence="4">
    <location>
        <begin position="527"/>
        <end position="538"/>
    </location>
</feature>
<evidence type="ECO:0000259" key="5">
    <source>
        <dbReference type="PROSITE" id="PS50102"/>
    </source>
</evidence>
<feature type="domain" description="RRM" evidence="5">
    <location>
        <begin position="271"/>
        <end position="351"/>
    </location>
</feature>
<evidence type="ECO:0000256" key="3">
    <source>
        <dbReference type="PROSITE-ProRule" id="PRU00176"/>
    </source>
</evidence>
<dbReference type="OrthoDB" id="271725at2759"/>
<organism evidence="10 11">
    <name type="scientific">Rotaria magnacalcarata</name>
    <dbReference type="NCBI Taxonomy" id="392030"/>
    <lineage>
        <taxon>Eukaryota</taxon>
        <taxon>Metazoa</taxon>
        <taxon>Spiralia</taxon>
        <taxon>Gnathifera</taxon>
        <taxon>Rotifera</taxon>
        <taxon>Eurotatoria</taxon>
        <taxon>Bdelloidea</taxon>
        <taxon>Philodinida</taxon>
        <taxon>Philodinidae</taxon>
        <taxon>Rotaria</taxon>
    </lineage>
</organism>
<dbReference type="Gene3D" id="3.30.70.330">
    <property type="match status" value="2"/>
</dbReference>
<evidence type="ECO:0000313" key="10">
    <source>
        <dbReference type="EMBL" id="CAF2266106.1"/>
    </source>
</evidence>
<dbReference type="EMBL" id="CAJNOV010007758">
    <property type="protein sequence ID" value="CAF1296242.1"/>
    <property type="molecule type" value="Genomic_DNA"/>
</dbReference>
<feature type="compositionally biased region" description="Low complexity" evidence="4">
    <location>
        <begin position="513"/>
        <end position="526"/>
    </location>
</feature>
<feature type="domain" description="RRM" evidence="5">
    <location>
        <begin position="189"/>
        <end position="264"/>
    </location>
</feature>
<evidence type="ECO:0000313" key="9">
    <source>
        <dbReference type="EMBL" id="CAF2168704.1"/>
    </source>
</evidence>
<accession>A0A817AZB2</accession>
<evidence type="ECO:0000256" key="1">
    <source>
        <dbReference type="ARBA" id="ARBA00022737"/>
    </source>
</evidence>
<dbReference type="GO" id="GO:0003723">
    <property type="term" value="F:RNA binding"/>
    <property type="evidence" value="ECO:0007669"/>
    <property type="project" value="UniProtKB-UniRule"/>
</dbReference>
<evidence type="ECO:0000256" key="4">
    <source>
        <dbReference type="SAM" id="MobiDB-lite"/>
    </source>
</evidence>
<evidence type="ECO:0000313" key="7">
    <source>
        <dbReference type="EMBL" id="CAF1659125.1"/>
    </source>
</evidence>
<evidence type="ECO:0000313" key="11">
    <source>
        <dbReference type="Proteomes" id="UP000663824"/>
    </source>
</evidence>
<dbReference type="SUPFAM" id="SSF54928">
    <property type="entry name" value="RNA-binding domain, RBD"/>
    <property type="match status" value="2"/>
</dbReference>
<keyword evidence="2 3" id="KW-0694">RNA-binding</keyword>
<dbReference type="EMBL" id="CAJNRF010015191">
    <property type="protein sequence ID" value="CAF2168704.1"/>
    <property type="molecule type" value="Genomic_DNA"/>
</dbReference>
<reference evidence="10" key="1">
    <citation type="submission" date="2021-02" db="EMBL/GenBank/DDBJ databases">
        <authorList>
            <person name="Nowell W R."/>
        </authorList>
    </citation>
    <scope>NUCLEOTIDE SEQUENCE</scope>
</reference>
<dbReference type="Pfam" id="PF00076">
    <property type="entry name" value="RRM_1"/>
    <property type="match status" value="2"/>
</dbReference>
<feature type="region of interest" description="Disordered" evidence="4">
    <location>
        <begin position="396"/>
        <end position="428"/>
    </location>
</feature>
<dbReference type="SMART" id="SM00360">
    <property type="entry name" value="RRM"/>
    <property type="match status" value="2"/>
</dbReference>
<dbReference type="Proteomes" id="UP000663856">
    <property type="component" value="Unassembled WGS sequence"/>
</dbReference>
<gene>
    <name evidence="6" type="ORF">CJN711_LOCUS16688</name>
    <name evidence="7" type="ORF">KQP761_LOCUS31640</name>
    <name evidence="10" type="ORF">MBJ925_LOCUS39092</name>
    <name evidence="9" type="ORF">WKI299_LOCUS32824</name>
    <name evidence="8" type="ORF">XDN619_LOCUS9909</name>
</gene>
<dbReference type="Proteomes" id="UP000663824">
    <property type="component" value="Unassembled WGS sequence"/>
</dbReference>
<feature type="region of interest" description="Disordered" evidence="4">
    <location>
        <begin position="512"/>
        <end position="538"/>
    </location>
</feature>
<dbReference type="PROSITE" id="PS50102">
    <property type="entry name" value="RRM"/>
    <property type="match status" value="2"/>
</dbReference>
<dbReference type="Proteomes" id="UP000663834">
    <property type="component" value="Unassembled WGS sequence"/>
</dbReference>
<dbReference type="AlphaFoldDB" id="A0A817AZB2"/>
<sequence length="538" mass="59864">MTSSSSVNSRHHRQLDTSLERQARLAAANAVATCFSSPLRRQRSASLNTSFDQTRWIIVMPTLEQPASYNTSQTPSLHHLIIDPHSSGHVQQQQQTQQQHSTTITNMALTAEREAYLRLAAHSMERSEQIAPHFNIRSPKAYGGYVPPSHVLYDQSRAAYMNGHQQIVNNSLSPSSSSPHQTQQHLSDTNLYIKNLPPDYSDQDLAKLVEGCGKVKSMKAIIDKQTNKCKGFGFIDFESNEDAQLAIAQLQKKGFTAQLAKSSQQQEQDTTNLYFANLDPQMSEQDLRQALSQYGAVVSVRILRDQQKQSRGVGFARMNDREQCQAIINRFHNQSFPEFPDKNVHVKFADASNKNKKLYKTGLDDMKSGHPLYPMDQTVSYQSPTVVFPTWSPMSAQQMLSQQNPQQQQQAPPTMVSGPPPHGTHPTHHQMYAQAAPLRPPIGVFNPAIPSFMPLSHGPGPENGQAYVLPMQQLQQLQIANGHPGAFCLLNPAHHHGHHHATLYMPAPQQTVAAQPLQQSAPQPQQNDPSLVSSQDLS</sequence>
<dbReference type="InterPro" id="IPR000504">
    <property type="entry name" value="RRM_dom"/>
</dbReference>
<dbReference type="EMBL" id="CAJNOW010017639">
    <property type="protein sequence ID" value="CAF1659125.1"/>
    <property type="molecule type" value="Genomic_DNA"/>
</dbReference>
<evidence type="ECO:0000256" key="2">
    <source>
        <dbReference type="ARBA" id="ARBA00022884"/>
    </source>
</evidence>